<evidence type="ECO:0000313" key="16">
    <source>
        <dbReference type="Proteomes" id="UP000095576"/>
    </source>
</evidence>
<evidence type="ECO:0000313" key="11">
    <source>
        <dbReference type="EMBL" id="RHD90140.1"/>
    </source>
</evidence>
<dbReference type="Proteomes" id="UP001162960">
    <property type="component" value="Chromosome"/>
</dbReference>
<keyword evidence="1" id="KW-0732">Signal</keyword>
<dbReference type="Proteomes" id="UP000488521">
    <property type="component" value="Unassembled WGS sequence"/>
</dbReference>
<protein>
    <submittedName>
        <fullName evidence="3">Lipoprotein</fullName>
    </submittedName>
</protein>
<reference evidence="2 24" key="4">
    <citation type="submission" date="2020-02" db="EMBL/GenBank/DDBJ databases">
        <title>Whole-genome sequencing and comparative analysis of the genomes of Bacteroides thetaiotaomicron and Escherichia coli isolated from a healthy resident in Vietnam.</title>
        <authorList>
            <person name="Mohsin M."/>
            <person name="Tanaka K."/>
            <person name="Kawahara R."/>
            <person name="Kondo S."/>
            <person name="Noguchi H."/>
            <person name="Motooka D."/>
            <person name="Nakamura S."/>
            <person name="Khong D.T."/>
            <person name="Nguyen T.N."/>
            <person name="Tran H.T."/>
            <person name="Yamamoto Y."/>
        </authorList>
    </citation>
    <scope>NUCLEOTIDE SEQUENCE [LARGE SCALE GENOMIC DNA]</scope>
    <source>
        <strain evidence="2 24">F9-2</strain>
    </source>
</reference>
<evidence type="ECO:0000313" key="23">
    <source>
        <dbReference type="Proteomes" id="UP000488521"/>
    </source>
</evidence>
<dbReference type="Proteomes" id="UP000095576">
    <property type="component" value="Unassembled WGS sequence"/>
</dbReference>
<evidence type="ECO:0000313" key="21">
    <source>
        <dbReference type="Proteomes" id="UP000440614"/>
    </source>
</evidence>
<sequence>MKNLKKYVGVLMLLTLLVGFTSCEDDETIFDHIVGRTWVGDLGFWVDNSPVESGITFKSNGFGVDEQWYYDWDRVAAVLDVRWWIEDGDLFLDYGNGYPLLILADVYVEGRYLTGRLYSNNIDQGTVTLEMSN</sequence>
<dbReference type="EMBL" id="WCSB01000022">
    <property type="protein sequence ID" value="KAB4449249.1"/>
    <property type="molecule type" value="Genomic_DNA"/>
</dbReference>
<accession>A0A0P0F4M1</accession>
<evidence type="ECO:0000256" key="1">
    <source>
        <dbReference type="SAM" id="SignalP"/>
    </source>
</evidence>
<dbReference type="Proteomes" id="UP000500882">
    <property type="component" value="Chromosome"/>
</dbReference>
<dbReference type="EMBL" id="CZAP01000001">
    <property type="protein sequence ID" value="CUO79245.1"/>
    <property type="molecule type" value="Genomic_DNA"/>
</dbReference>
<evidence type="ECO:0000313" key="25">
    <source>
        <dbReference type="Proteomes" id="UP001156218"/>
    </source>
</evidence>
<feature type="chain" id="PRO_5002966372" evidence="1">
    <location>
        <begin position="25"/>
        <end position="133"/>
    </location>
</feature>
<dbReference type="GeneID" id="60926602"/>
<dbReference type="EMBL" id="CP083681">
    <property type="protein sequence ID" value="UYU70960.1"/>
    <property type="molecule type" value="Genomic_DNA"/>
</dbReference>
<gene>
    <name evidence="2" type="ORF">BatF92_23960</name>
    <name evidence="12" type="ORF">DW011_14565</name>
    <name evidence="11" type="ORF">DW780_03850</name>
    <name evidence="3" type="ORF">ERS852511_00090</name>
    <name evidence="7" type="ORF">GAN59_03755</name>
    <name evidence="6" type="ORF">GAN75_06740</name>
    <name evidence="8" type="ORF">GAN91_08505</name>
    <name evidence="5" type="ORF">GAN93_19590</name>
    <name evidence="4" type="ORF">GAO51_13230</name>
    <name evidence="9" type="ORF">K0H07_13200</name>
    <name evidence="14" type="ORF">KQP59_22265</name>
    <name evidence="13" type="ORF">KQP68_11450</name>
    <name evidence="15" type="ORF">KQP74_21905</name>
    <name evidence="10" type="ORF">PO127_16865</name>
</gene>
<evidence type="ECO:0000313" key="19">
    <source>
        <dbReference type="Proteomes" id="UP000436825"/>
    </source>
</evidence>
<reference evidence="17 18" key="2">
    <citation type="submission" date="2018-08" db="EMBL/GenBank/DDBJ databases">
        <title>A genome reference for cultivated species of the human gut microbiota.</title>
        <authorList>
            <person name="Zou Y."/>
            <person name="Xue W."/>
            <person name="Luo G."/>
        </authorList>
    </citation>
    <scope>NUCLEOTIDE SEQUENCE [LARGE SCALE GENOMIC DNA]</scope>
    <source>
        <strain evidence="12 17">AF37-12</strain>
        <strain evidence="11 18">AM30-26</strain>
    </source>
</reference>
<reference evidence="13 25" key="5">
    <citation type="submission" date="2021-06" db="EMBL/GenBank/DDBJ databases">
        <title>Interrogation of the integrated mobile genetic elements in gut-associated Bacteroides with a consensus prediction approach.</title>
        <authorList>
            <person name="Campbell D.E."/>
            <person name="Leigh J.R."/>
            <person name="Kim T."/>
            <person name="England W."/>
            <person name="Whitaker R.J."/>
            <person name="Degnan P.H."/>
        </authorList>
    </citation>
    <scope>NUCLEOTIDE SEQUENCE [LARGE SCALE GENOMIC DNA]</scope>
    <source>
        <strain evidence="15">VPI-3443</strain>
        <strain evidence="14">VPI-BTDOT2</strain>
        <strain evidence="13 25">WAL8669</strain>
    </source>
</reference>
<dbReference type="Proteomes" id="UP000460317">
    <property type="component" value="Unassembled WGS sequence"/>
</dbReference>
<dbReference type="Proteomes" id="UP000283616">
    <property type="component" value="Unassembled WGS sequence"/>
</dbReference>
<dbReference type="EMBL" id="CP083680">
    <property type="protein sequence ID" value="UYU68840.1"/>
    <property type="molecule type" value="Genomic_DNA"/>
</dbReference>
<dbReference type="Proteomes" id="UP001200544">
    <property type="component" value="Unassembled WGS sequence"/>
</dbReference>
<dbReference type="RefSeq" id="WP_008761266.1">
    <property type="nucleotide sequence ID" value="NZ_AP022660.1"/>
</dbReference>
<evidence type="ECO:0000313" key="18">
    <source>
        <dbReference type="Proteomes" id="UP000284785"/>
    </source>
</evidence>
<dbReference type="Proteomes" id="UP000436825">
    <property type="component" value="Unassembled WGS sequence"/>
</dbReference>
<evidence type="ECO:0000313" key="15">
    <source>
        <dbReference type="EMBL" id="UYU90544.1"/>
    </source>
</evidence>
<evidence type="ECO:0000313" key="24">
    <source>
        <dbReference type="Proteomes" id="UP000500882"/>
    </source>
</evidence>
<dbReference type="Proteomes" id="UP001156218">
    <property type="component" value="Chromosome"/>
</dbReference>
<evidence type="ECO:0000313" key="14">
    <source>
        <dbReference type="EMBL" id="UYU70960.1"/>
    </source>
</evidence>
<feature type="signal peptide" evidence="1">
    <location>
        <begin position="1"/>
        <end position="24"/>
    </location>
</feature>
<evidence type="ECO:0000313" key="10">
    <source>
        <dbReference type="EMBL" id="MDC2237414.1"/>
    </source>
</evidence>
<dbReference type="Proteomes" id="UP000436858">
    <property type="component" value="Unassembled WGS sequence"/>
</dbReference>
<dbReference type="EMBL" id="WCRW01000004">
    <property type="protein sequence ID" value="KAB4457100.1"/>
    <property type="molecule type" value="Genomic_DNA"/>
</dbReference>
<keyword evidence="3" id="KW-0449">Lipoprotein</keyword>
<dbReference type="PATRIC" id="fig|818.23.peg.2232"/>
<evidence type="ECO:0000313" key="9">
    <source>
        <dbReference type="EMBL" id="MCE9238100.1"/>
    </source>
</evidence>
<dbReference type="EMBL" id="WCRY01000006">
    <property type="protein sequence ID" value="KAB4483823.1"/>
    <property type="molecule type" value="Genomic_DNA"/>
</dbReference>
<reference evidence="9" key="6">
    <citation type="submission" date="2021-07" db="EMBL/GenBank/DDBJ databases">
        <title>Comparative genomics of Bacteroides fragilis group isolates reveals species-dependent resistance mechanisms and validates clinical tools for resistance prediction.</title>
        <authorList>
            <person name="Wallace M.J."/>
            <person name="Jean S."/>
            <person name="Wallace M.A."/>
            <person name="Carey-Ann B.D."/>
            <person name="Dantas G."/>
        </authorList>
    </citation>
    <scope>NUCLEOTIDE SEQUENCE</scope>
    <source>
        <strain evidence="9">BJH_160</strain>
    </source>
</reference>
<dbReference type="Proteomes" id="UP001156216">
    <property type="component" value="Chromosome"/>
</dbReference>
<evidence type="ECO:0000313" key="13">
    <source>
        <dbReference type="EMBL" id="UYU68840.1"/>
    </source>
</evidence>
<dbReference type="EMBL" id="QROV01000016">
    <property type="protein sequence ID" value="RHL57513.1"/>
    <property type="molecule type" value="Genomic_DNA"/>
</dbReference>
<dbReference type="Proteomes" id="UP001217776">
    <property type="component" value="Unassembled WGS sequence"/>
</dbReference>
<reference evidence="3 16" key="1">
    <citation type="submission" date="2015-09" db="EMBL/GenBank/DDBJ databases">
        <authorList>
            <consortium name="Pathogen Informatics"/>
        </authorList>
    </citation>
    <scope>NUCLEOTIDE SEQUENCE [LARGE SCALE GENOMIC DNA]</scope>
    <source>
        <strain evidence="3 16">2789STDY5834899</strain>
    </source>
</reference>
<dbReference type="EMBL" id="WCSY01000012">
    <property type="protein sequence ID" value="KAB4311507.1"/>
    <property type="molecule type" value="Genomic_DNA"/>
</dbReference>
<dbReference type="EMBL" id="CP083685">
    <property type="protein sequence ID" value="UYU90544.1"/>
    <property type="molecule type" value="Genomic_DNA"/>
</dbReference>
<evidence type="ECO:0000313" key="6">
    <source>
        <dbReference type="EMBL" id="KAB4457100.1"/>
    </source>
</evidence>
<evidence type="ECO:0000313" key="3">
    <source>
        <dbReference type="EMBL" id="CUO79245.1"/>
    </source>
</evidence>
<dbReference type="Proteomes" id="UP000284785">
    <property type="component" value="Unassembled WGS sequence"/>
</dbReference>
<accession>C6IGU4</accession>
<dbReference type="EMBL" id="AP022660">
    <property type="protein sequence ID" value="BCA50454.1"/>
    <property type="molecule type" value="Genomic_DNA"/>
</dbReference>
<dbReference type="EMBL" id="JAQNVG010000029">
    <property type="protein sequence ID" value="MDC2237414.1"/>
    <property type="molecule type" value="Genomic_DNA"/>
</dbReference>
<organism evidence="7 23">
    <name type="scientific">Bacteroides thetaiotaomicron</name>
    <dbReference type="NCBI Taxonomy" id="818"/>
    <lineage>
        <taxon>Bacteria</taxon>
        <taxon>Pseudomonadati</taxon>
        <taxon>Bacteroidota</taxon>
        <taxon>Bacteroidia</taxon>
        <taxon>Bacteroidales</taxon>
        <taxon>Bacteroidaceae</taxon>
        <taxon>Bacteroides</taxon>
    </lineage>
</organism>
<reference evidence="19 20" key="3">
    <citation type="journal article" date="2019" name="Nat. Med.">
        <title>A library of human gut bacterial isolates paired with longitudinal multiomics data enables mechanistic microbiome research.</title>
        <authorList>
            <person name="Poyet M."/>
            <person name="Groussin M."/>
            <person name="Gibbons S.M."/>
            <person name="Avila-Pacheco J."/>
            <person name="Jiang X."/>
            <person name="Kearney S.M."/>
            <person name="Perrotta A.R."/>
            <person name="Berdy B."/>
            <person name="Zhao S."/>
            <person name="Lieberman T.D."/>
            <person name="Swanson P.K."/>
            <person name="Smith M."/>
            <person name="Roesemann S."/>
            <person name="Alexander J.E."/>
            <person name="Rich S.A."/>
            <person name="Livny J."/>
            <person name="Vlamakis H."/>
            <person name="Clish C."/>
            <person name="Bullock K."/>
            <person name="Deik A."/>
            <person name="Scott J."/>
            <person name="Pierce K.A."/>
            <person name="Xavier R.J."/>
            <person name="Alm E.J."/>
        </authorList>
    </citation>
    <scope>NUCLEOTIDE SEQUENCE [LARGE SCALE GENOMIC DNA]</scope>
    <source>
        <strain evidence="7 23">BIOML-A156</strain>
        <strain evidence="6 19">BIOML-A160</strain>
        <strain evidence="8 20">BIOML-A162</strain>
        <strain evidence="5 22">BIOML-A165</strain>
        <strain evidence="4 21">BIOML-A188</strain>
    </source>
</reference>
<evidence type="ECO:0000313" key="12">
    <source>
        <dbReference type="EMBL" id="RHL57513.1"/>
    </source>
</evidence>
<evidence type="ECO:0000313" key="8">
    <source>
        <dbReference type="EMBL" id="KAB4483823.1"/>
    </source>
</evidence>
<dbReference type="DNASU" id="1072376"/>
<dbReference type="AlphaFoldDB" id="A0A0P0F4M1"/>
<evidence type="ECO:0000313" key="17">
    <source>
        <dbReference type="Proteomes" id="UP000283616"/>
    </source>
</evidence>
<name>A0A0P0F4M1_BACT4</name>
<dbReference type="EMBL" id="QSJP01000003">
    <property type="protein sequence ID" value="RHD90140.1"/>
    <property type="molecule type" value="Genomic_DNA"/>
</dbReference>
<evidence type="ECO:0000313" key="7">
    <source>
        <dbReference type="EMBL" id="KAB4478036.1"/>
    </source>
</evidence>
<dbReference type="KEGG" id="btho:Btheta7330_02157"/>
<evidence type="ECO:0000313" key="22">
    <source>
        <dbReference type="Proteomes" id="UP000460317"/>
    </source>
</evidence>
<evidence type="ECO:0000313" key="4">
    <source>
        <dbReference type="EMBL" id="KAB4311507.1"/>
    </source>
</evidence>
<dbReference type="OMA" id="HIVGRTW"/>
<reference evidence="10" key="7">
    <citation type="submission" date="2022-10" db="EMBL/GenBank/DDBJ databases">
        <title>Human gut microbiome strain richness.</title>
        <authorList>
            <person name="Chen-Liaw A."/>
        </authorList>
    </citation>
    <scope>NUCLEOTIDE SEQUENCE</scope>
    <source>
        <strain evidence="10">1001283st1_A3_1001283B150304_161114</strain>
    </source>
</reference>
<evidence type="ECO:0000313" key="20">
    <source>
        <dbReference type="Proteomes" id="UP000436858"/>
    </source>
</evidence>
<evidence type="ECO:0000313" key="5">
    <source>
        <dbReference type="EMBL" id="KAB4449249.1"/>
    </source>
</evidence>
<proteinExistence type="predicted"/>
<evidence type="ECO:0000313" key="2">
    <source>
        <dbReference type="EMBL" id="BCA50454.1"/>
    </source>
</evidence>
<dbReference type="EMBL" id="JAHYQA010000006">
    <property type="protein sequence ID" value="MCE9238100.1"/>
    <property type="molecule type" value="Genomic_DNA"/>
</dbReference>
<dbReference type="EMBL" id="WCRS01000002">
    <property type="protein sequence ID" value="KAB4478036.1"/>
    <property type="molecule type" value="Genomic_DNA"/>
</dbReference>
<dbReference type="Proteomes" id="UP000440614">
    <property type="component" value="Unassembled WGS sequence"/>
</dbReference>
<dbReference type="PROSITE" id="PS51257">
    <property type="entry name" value="PROKAR_LIPOPROTEIN"/>
    <property type="match status" value="1"/>
</dbReference>